<name>A0A1W1UCP0_9DEIO</name>
<feature type="region of interest" description="Disordered" evidence="1">
    <location>
        <begin position="1"/>
        <end position="49"/>
    </location>
</feature>
<protein>
    <submittedName>
        <fullName evidence="2">TmRNA</fullName>
    </submittedName>
</protein>
<feature type="compositionally biased region" description="Basic and acidic residues" evidence="1">
    <location>
        <begin position="68"/>
        <end position="88"/>
    </location>
</feature>
<sequence length="199" mass="20613">MGRTPRTSPGALWISDSPAAPEGPVLGDPGCGVRALAPPEARPAHPLPWPLGLRWTLQYRPDALRPAPPERLHPLDPEPAADLHRDADQTEPGRGAQPSGDLAGHGPAGRAPHQSPFSAGLRCWNCCRPAVARAGDLSAMQTTGHAPPSLVLAVCSGDGRGSAGHLRVVLRGDAAAIGEALHSPCCPTGVPRVAPYRTL</sequence>
<dbReference type="EMBL" id="FWWU01000002">
    <property type="protein sequence ID" value="SMB78564.1"/>
    <property type="molecule type" value="Genomic_DNA"/>
</dbReference>
<dbReference type="Proteomes" id="UP000192582">
    <property type="component" value="Unassembled WGS sequence"/>
</dbReference>
<accession>A0A1W1UCP0</accession>
<proteinExistence type="predicted"/>
<feature type="region of interest" description="Disordered" evidence="1">
    <location>
        <begin position="65"/>
        <end position="114"/>
    </location>
</feature>
<reference evidence="2 3" key="1">
    <citation type="submission" date="2017-04" db="EMBL/GenBank/DDBJ databases">
        <authorList>
            <person name="Afonso C.L."/>
            <person name="Miller P.J."/>
            <person name="Scott M.A."/>
            <person name="Spackman E."/>
            <person name="Goraichik I."/>
            <person name="Dimitrov K.M."/>
            <person name="Suarez D.L."/>
            <person name="Swayne D.E."/>
        </authorList>
    </citation>
    <scope>NUCLEOTIDE SEQUENCE [LARGE SCALE GENOMIC DNA]</scope>
    <source>
        <strain evidence="2 3">KR-140</strain>
    </source>
</reference>
<dbReference type="AlphaFoldDB" id="A0A1W1UCP0"/>
<evidence type="ECO:0000313" key="3">
    <source>
        <dbReference type="Proteomes" id="UP000192582"/>
    </source>
</evidence>
<organism evidence="2 3">
    <name type="scientific">Deinococcus hopiensis KR-140</name>
    <dbReference type="NCBI Taxonomy" id="695939"/>
    <lineage>
        <taxon>Bacteria</taxon>
        <taxon>Thermotogati</taxon>
        <taxon>Deinococcota</taxon>
        <taxon>Deinococci</taxon>
        <taxon>Deinococcales</taxon>
        <taxon>Deinococcaceae</taxon>
        <taxon>Deinococcus</taxon>
    </lineage>
</organism>
<evidence type="ECO:0000313" key="2">
    <source>
        <dbReference type="EMBL" id="SMB78564.1"/>
    </source>
</evidence>
<evidence type="ECO:0000256" key="1">
    <source>
        <dbReference type="SAM" id="MobiDB-lite"/>
    </source>
</evidence>
<keyword evidence="3" id="KW-1185">Reference proteome</keyword>
<gene>
    <name evidence="2" type="ORF">SAMN00790413_06710</name>
</gene>